<dbReference type="Proteomes" id="UP000075683">
    <property type="component" value="Unassembled WGS sequence"/>
</dbReference>
<dbReference type="AlphaFoldDB" id="A0A150M4G2"/>
<gene>
    <name evidence="1" type="ORF">B4135_0141</name>
</gene>
<sequence>MMKKFLGRINEYISKSWPFVAAGPRLLFPLFENRRTGAGVKFAELGSKQAKKEMPYSKFSVRM</sequence>
<proteinExistence type="predicted"/>
<accession>A0A150M4G2</accession>
<dbReference type="EMBL" id="LQYT01000038">
    <property type="protein sequence ID" value="KYD19494.1"/>
    <property type="molecule type" value="Genomic_DNA"/>
</dbReference>
<evidence type="ECO:0000313" key="2">
    <source>
        <dbReference type="Proteomes" id="UP000075683"/>
    </source>
</evidence>
<name>A0A150M4G2_9BACI</name>
<comment type="caution">
    <text evidence="1">The sequence shown here is derived from an EMBL/GenBank/DDBJ whole genome shotgun (WGS) entry which is preliminary data.</text>
</comment>
<protein>
    <submittedName>
        <fullName evidence="1">Uncharacterized protein</fullName>
    </submittedName>
</protein>
<organism evidence="1 2">
    <name type="scientific">Caldibacillus debilis</name>
    <dbReference type="NCBI Taxonomy" id="301148"/>
    <lineage>
        <taxon>Bacteria</taxon>
        <taxon>Bacillati</taxon>
        <taxon>Bacillota</taxon>
        <taxon>Bacilli</taxon>
        <taxon>Bacillales</taxon>
        <taxon>Bacillaceae</taxon>
        <taxon>Caldibacillus</taxon>
    </lineage>
</organism>
<evidence type="ECO:0000313" key="1">
    <source>
        <dbReference type="EMBL" id="KYD19494.1"/>
    </source>
</evidence>
<reference evidence="1 2" key="1">
    <citation type="submission" date="2016-01" db="EMBL/GenBank/DDBJ databases">
        <title>Draft Genome Sequences of Seven Thermophilic Sporeformers Isolated from Foods.</title>
        <authorList>
            <person name="Berendsen E.M."/>
            <person name="Wells-Bennik M.H."/>
            <person name="Krawcyk A.O."/>
            <person name="De Jong A."/>
            <person name="Holsappel S."/>
            <person name="Eijlander R.T."/>
            <person name="Kuipers O.P."/>
        </authorList>
    </citation>
    <scope>NUCLEOTIDE SEQUENCE [LARGE SCALE GENOMIC DNA]</scope>
    <source>
        <strain evidence="1 2">B4135</strain>
    </source>
</reference>